<dbReference type="InParanoid" id="A0A2P5HI72"/>
<evidence type="ECO:0000313" key="5">
    <source>
        <dbReference type="EMBL" id="POS69942.1"/>
    </source>
</evidence>
<accession>A0A2P5HI72</accession>
<feature type="compositionally biased region" description="Acidic residues" evidence="4">
    <location>
        <begin position="228"/>
        <end position="247"/>
    </location>
</feature>
<evidence type="ECO:0000256" key="2">
    <source>
        <dbReference type="ARBA" id="ARBA00023043"/>
    </source>
</evidence>
<dbReference type="SUPFAM" id="SSF48403">
    <property type="entry name" value="Ankyrin repeat"/>
    <property type="match status" value="1"/>
</dbReference>
<dbReference type="Gene3D" id="1.25.40.20">
    <property type="entry name" value="Ankyrin repeat-containing domain"/>
    <property type="match status" value="1"/>
</dbReference>
<dbReference type="Proteomes" id="UP000094444">
    <property type="component" value="Unassembled WGS sequence"/>
</dbReference>
<evidence type="ECO:0000256" key="3">
    <source>
        <dbReference type="PROSITE-ProRule" id="PRU00023"/>
    </source>
</evidence>
<feature type="region of interest" description="Disordered" evidence="4">
    <location>
        <begin position="214"/>
        <end position="282"/>
    </location>
</feature>
<dbReference type="Pfam" id="PF00023">
    <property type="entry name" value="Ank"/>
    <property type="match status" value="1"/>
</dbReference>
<gene>
    <name evidence="5" type="ORF">DHEL01_v211665</name>
</gene>
<dbReference type="PROSITE" id="PS50088">
    <property type="entry name" value="ANK_REPEAT"/>
    <property type="match status" value="1"/>
</dbReference>
<feature type="compositionally biased region" description="Basic and acidic residues" evidence="4">
    <location>
        <begin position="12"/>
        <end position="22"/>
    </location>
</feature>
<keyword evidence="6" id="KW-1185">Reference proteome</keyword>
<name>A0A2P5HI72_DIAHE</name>
<dbReference type="AlphaFoldDB" id="A0A2P5HI72"/>
<feature type="repeat" description="ANK" evidence="3">
    <location>
        <begin position="20"/>
        <end position="52"/>
    </location>
</feature>
<feature type="region of interest" description="Disordered" evidence="4">
    <location>
        <begin position="169"/>
        <end position="192"/>
    </location>
</feature>
<protein>
    <submittedName>
        <fullName evidence="5">Uncharacterized protein</fullName>
    </submittedName>
</protein>
<evidence type="ECO:0000313" key="6">
    <source>
        <dbReference type="Proteomes" id="UP000094444"/>
    </source>
</evidence>
<evidence type="ECO:0000256" key="1">
    <source>
        <dbReference type="ARBA" id="ARBA00022737"/>
    </source>
</evidence>
<organism evidence="5 6">
    <name type="scientific">Diaporthe helianthi</name>
    <dbReference type="NCBI Taxonomy" id="158607"/>
    <lineage>
        <taxon>Eukaryota</taxon>
        <taxon>Fungi</taxon>
        <taxon>Dikarya</taxon>
        <taxon>Ascomycota</taxon>
        <taxon>Pezizomycotina</taxon>
        <taxon>Sordariomycetes</taxon>
        <taxon>Sordariomycetidae</taxon>
        <taxon>Diaporthales</taxon>
        <taxon>Diaporthaceae</taxon>
        <taxon>Diaporthe</taxon>
    </lineage>
</organism>
<keyword evidence="1" id="KW-0677">Repeat</keyword>
<reference evidence="5" key="1">
    <citation type="submission" date="2017-09" db="EMBL/GenBank/DDBJ databases">
        <title>Polyketide synthases of a Diaporthe helianthi virulent isolate.</title>
        <authorList>
            <person name="Baroncelli R."/>
        </authorList>
    </citation>
    <scope>NUCLEOTIDE SEQUENCE [LARGE SCALE GENOMIC DNA]</scope>
    <source>
        <strain evidence="5">7/96</strain>
    </source>
</reference>
<sequence length="420" mass="47388">MVASLMRCGGRRQIDRPDDKGRTPLHIAVGRGNVAVAKALIRAGASLEVEPRLQDGTIVGSPLRLAIKGYSDSRWFKMADVMLDKYWSTWDKKQDRYCESVGLLKDLILHFNDNAFDNPVRAAARTNKLMVKLLDLGVDVNEPDEDGNTLLHLLVKLLYPAAKDAKRTKTTEKSRMWDDSADLDREQRPDPESVFHTCDEYYVHMRGDNFMYQSDSEFNDTGTGVQDSGDDGSVDGDDSTNDNEADDNSITGDFFGPNSMRVMGRKGHEGENPQYKPSGLAKRGRATRLDRADAWILSFYIVLSESKCGSLLIENKAGETPLDLIRGLKDCRARDCPKPYRRIINPLSTKFTAEDPLCPELLNKLTGSSVIPKKYRPFFFVYNRKGCYLVVPRPGAEGMRRVELGGQGRARYKWDWVPFW</sequence>
<dbReference type="SMART" id="SM00248">
    <property type="entry name" value="ANK"/>
    <property type="match status" value="1"/>
</dbReference>
<dbReference type="OrthoDB" id="539213at2759"/>
<dbReference type="InterPro" id="IPR002110">
    <property type="entry name" value="Ankyrin_rpt"/>
</dbReference>
<dbReference type="PROSITE" id="PS50297">
    <property type="entry name" value="ANK_REP_REGION"/>
    <property type="match status" value="1"/>
</dbReference>
<dbReference type="InterPro" id="IPR036770">
    <property type="entry name" value="Ankyrin_rpt-contain_sf"/>
</dbReference>
<dbReference type="PANTHER" id="PTHR24189:SF50">
    <property type="entry name" value="ANKYRIN REPEAT AND SOCS BOX PROTEIN 2"/>
    <property type="match status" value="1"/>
</dbReference>
<dbReference type="EMBL" id="MAVT02001896">
    <property type="protein sequence ID" value="POS69942.1"/>
    <property type="molecule type" value="Genomic_DNA"/>
</dbReference>
<evidence type="ECO:0000256" key="4">
    <source>
        <dbReference type="SAM" id="MobiDB-lite"/>
    </source>
</evidence>
<dbReference type="PANTHER" id="PTHR24189">
    <property type="entry name" value="MYOTROPHIN"/>
    <property type="match status" value="1"/>
</dbReference>
<keyword evidence="2 3" id="KW-0040">ANK repeat</keyword>
<proteinExistence type="predicted"/>
<dbReference type="STRING" id="158607.A0A2P5HI72"/>
<feature type="region of interest" description="Disordered" evidence="4">
    <location>
        <begin position="1"/>
        <end position="22"/>
    </location>
</feature>
<comment type="caution">
    <text evidence="5">The sequence shown here is derived from an EMBL/GenBank/DDBJ whole genome shotgun (WGS) entry which is preliminary data.</text>
</comment>
<dbReference type="InterPro" id="IPR050745">
    <property type="entry name" value="Multifunctional_regulatory"/>
</dbReference>